<feature type="transmembrane region" description="Helical" evidence="1">
    <location>
        <begin position="39"/>
        <end position="59"/>
    </location>
</feature>
<proteinExistence type="predicted"/>
<accession>A0A0V0QXP7</accession>
<evidence type="ECO:0000313" key="3">
    <source>
        <dbReference type="Proteomes" id="UP000054937"/>
    </source>
</evidence>
<protein>
    <recommendedName>
        <fullName evidence="4">Transmembrane protein</fullName>
    </recommendedName>
</protein>
<organism evidence="2 3">
    <name type="scientific">Pseudocohnilembus persalinus</name>
    <name type="common">Ciliate</name>
    <dbReference type="NCBI Taxonomy" id="266149"/>
    <lineage>
        <taxon>Eukaryota</taxon>
        <taxon>Sar</taxon>
        <taxon>Alveolata</taxon>
        <taxon>Ciliophora</taxon>
        <taxon>Intramacronucleata</taxon>
        <taxon>Oligohymenophorea</taxon>
        <taxon>Scuticociliatia</taxon>
        <taxon>Philasterida</taxon>
        <taxon>Pseudocohnilembidae</taxon>
        <taxon>Pseudocohnilembus</taxon>
    </lineage>
</organism>
<dbReference type="InParanoid" id="A0A0V0QXP7"/>
<evidence type="ECO:0000313" key="2">
    <source>
        <dbReference type="EMBL" id="KRX06661.1"/>
    </source>
</evidence>
<dbReference type="OMA" id="FIYIMHG"/>
<dbReference type="Pfam" id="PF14808">
    <property type="entry name" value="TMEM164"/>
    <property type="match status" value="1"/>
</dbReference>
<feature type="transmembrane region" description="Helical" evidence="1">
    <location>
        <begin position="210"/>
        <end position="227"/>
    </location>
</feature>
<dbReference type="PANTHER" id="PTHR20948:SF2">
    <property type="entry name" value="TRANSMEMBRANE PROTEIN 164"/>
    <property type="match status" value="1"/>
</dbReference>
<dbReference type="PANTHER" id="PTHR20948">
    <property type="entry name" value="TRANSMEMBRANE PROTEIN 164"/>
    <property type="match status" value="1"/>
</dbReference>
<comment type="caution">
    <text evidence="2">The sequence shown here is derived from an EMBL/GenBank/DDBJ whole genome shotgun (WGS) entry which is preliminary data.</text>
</comment>
<evidence type="ECO:0000256" key="1">
    <source>
        <dbReference type="SAM" id="Phobius"/>
    </source>
</evidence>
<feature type="transmembrane region" description="Helical" evidence="1">
    <location>
        <begin position="80"/>
        <end position="99"/>
    </location>
</feature>
<dbReference type="Proteomes" id="UP000054937">
    <property type="component" value="Unassembled WGS sequence"/>
</dbReference>
<gene>
    <name evidence="2" type="ORF">PPERSA_13140</name>
</gene>
<feature type="transmembrane region" description="Helical" evidence="1">
    <location>
        <begin position="136"/>
        <end position="155"/>
    </location>
</feature>
<reference evidence="2 3" key="1">
    <citation type="journal article" date="2015" name="Sci. Rep.">
        <title>Genome of the facultative scuticociliatosis pathogen Pseudocohnilembus persalinus provides insight into its virulence through horizontal gene transfer.</title>
        <authorList>
            <person name="Xiong J."/>
            <person name="Wang G."/>
            <person name="Cheng J."/>
            <person name="Tian M."/>
            <person name="Pan X."/>
            <person name="Warren A."/>
            <person name="Jiang C."/>
            <person name="Yuan D."/>
            <person name="Miao W."/>
        </authorList>
    </citation>
    <scope>NUCLEOTIDE SEQUENCE [LARGE SCALE GENOMIC DNA]</scope>
    <source>
        <strain evidence="2">36N120E</strain>
    </source>
</reference>
<dbReference type="EMBL" id="LDAU01000094">
    <property type="protein sequence ID" value="KRX06661.1"/>
    <property type="molecule type" value="Genomic_DNA"/>
</dbReference>
<keyword evidence="1" id="KW-0812">Transmembrane</keyword>
<feature type="transmembrane region" description="Helical" evidence="1">
    <location>
        <begin position="167"/>
        <end position="189"/>
    </location>
</feature>
<dbReference type="AlphaFoldDB" id="A0A0V0QXP7"/>
<keyword evidence="3" id="KW-1185">Reference proteome</keyword>
<keyword evidence="1" id="KW-1133">Transmembrane helix</keyword>
<keyword evidence="1" id="KW-0472">Membrane</keyword>
<dbReference type="OrthoDB" id="17328at2759"/>
<evidence type="ECO:0008006" key="4">
    <source>
        <dbReference type="Google" id="ProtNLM"/>
    </source>
</evidence>
<dbReference type="InterPro" id="IPR026508">
    <property type="entry name" value="TMEM164"/>
</dbReference>
<feature type="transmembrane region" description="Helical" evidence="1">
    <location>
        <begin position="247"/>
        <end position="268"/>
    </location>
</feature>
<name>A0A0V0QXP7_PSEPJ</name>
<sequence>MEQIWEQTKWILAGNIYNENFEETADGGPTCYAEMTNEFRFTMVAISVSINLFIVTYFWKNISKSTELDLKLVKNLKPSYLEKLVGYISFLVYLIMVYYKVKTGKLVFMLNPCHMCVLQQAILLTTKKTKFTAGLYIQYMRWMFGPFCAIVFPVLNCYDQPFEVEMFYIEHYLAIIGPFLLIGFGRYGFFKKSIKDTIIEQYWGFAWHSLWNRVICFPICLMTWANINFNLCKSESDPWIPLVGNYYLYWVDQYLNLLSLIVISILILNSQILRQVIILPLQKLFSNKEEKLKIN</sequence>